<name>I0LD14_9ACTN</name>
<dbReference type="AlphaFoldDB" id="I0LD14"/>
<keyword evidence="3" id="KW-1185">Reference proteome</keyword>
<sequence>MTPRVRAHIVEHLAGFALVEPAGGLLGGVGRPAYRLTGQAGIAVPLGHRSQFTTDVAQAVGGPPLLRLRLFPKLSTGLAGQLPGLSARLGSHLPALLGGGVGDLPTGLGGLVADPGSLLPGLLLPAAARCTALIRCRHAPLPSWVLGRLATPELPSPTRRPGRHANPGSGGTSERLPKEGQPRVTRGARQVT</sequence>
<proteinExistence type="predicted"/>
<feature type="region of interest" description="Disordered" evidence="1">
    <location>
        <begin position="152"/>
        <end position="192"/>
    </location>
</feature>
<dbReference type="Proteomes" id="UP000003448">
    <property type="component" value="Unassembled WGS sequence"/>
</dbReference>
<evidence type="ECO:0000313" key="2">
    <source>
        <dbReference type="EMBL" id="CCH21711.1"/>
    </source>
</evidence>
<evidence type="ECO:0000313" key="3">
    <source>
        <dbReference type="Proteomes" id="UP000003448"/>
    </source>
</evidence>
<comment type="caution">
    <text evidence="2">The sequence shown here is derived from an EMBL/GenBank/DDBJ whole genome shotgun (WGS) entry which is preliminary data.</text>
</comment>
<reference evidence="3" key="1">
    <citation type="journal article" date="2012" name="J. Bacteriol.">
        <title>Genome Sequence of Micromonospora lupini Lupac 08, Isolated from Root Nodules of Lupinus angustifolius.</title>
        <authorList>
            <person name="Alonso-Vega P."/>
            <person name="Normand P."/>
            <person name="Bacigalupe R."/>
            <person name="Pujic P."/>
            <person name="Lajus A."/>
            <person name="Vallenet D."/>
            <person name="Carro L."/>
            <person name="Coll P."/>
            <person name="Trujillo M.E."/>
        </authorList>
    </citation>
    <scope>NUCLEOTIDE SEQUENCE [LARGE SCALE GENOMIC DNA]</scope>
    <source>
        <strain evidence="3">Lupac 08</strain>
    </source>
</reference>
<accession>I0LD14</accession>
<dbReference type="EMBL" id="CAIE01000044">
    <property type="protein sequence ID" value="CCH21711.1"/>
    <property type="molecule type" value="Genomic_DNA"/>
</dbReference>
<protein>
    <submittedName>
        <fullName evidence="2">Uncharacterized protein</fullName>
    </submittedName>
</protein>
<gene>
    <name evidence="2" type="ORF">MILUP08_46611</name>
</gene>
<organism evidence="2 3">
    <name type="scientific">Micromonospora lupini str. Lupac 08</name>
    <dbReference type="NCBI Taxonomy" id="1150864"/>
    <lineage>
        <taxon>Bacteria</taxon>
        <taxon>Bacillati</taxon>
        <taxon>Actinomycetota</taxon>
        <taxon>Actinomycetes</taxon>
        <taxon>Micromonosporales</taxon>
        <taxon>Micromonosporaceae</taxon>
        <taxon>Micromonospora</taxon>
    </lineage>
</organism>
<evidence type="ECO:0000256" key="1">
    <source>
        <dbReference type="SAM" id="MobiDB-lite"/>
    </source>
</evidence>